<proteinExistence type="predicted"/>
<dbReference type="GO" id="GO:0005581">
    <property type="term" value="C:collagen trimer"/>
    <property type="evidence" value="ECO:0007669"/>
    <property type="project" value="UniProtKB-KW"/>
</dbReference>
<sequence>MARSRRGTTEFFYEKSLRCYCTPYRHALSYALFKECHNLGRPGDDGQPGPDHVACPPSARPPLTFEEAALLGYEAPPPPLGSNQCIKCRAGPPGLPGPDGPQGPPGPPGFMGVPGQPGKPGTRGPMGPPGDRGVPGMPGAPGKPGSPGRLGLRRIIRRGPAGSYGRPGGRGRPGAPGKPGKMGSPGMRGLPGTAGRPGVPGVLGLPGCPGKPGAPGHDGGYCKCKPRTNSFLNMYPSVRRN</sequence>
<feature type="compositionally biased region" description="Low complexity" evidence="2">
    <location>
        <begin position="175"/>
        <end position="204"/>
    </location>
</feature>
<evidence type="ECO:0000313" key="4">
    <source>
        <dbReference type="Proteomes" id="UP000230423"/>
    </source>
</evidence>
<evidence type="ECO:0000256" key="1">
    <source>
        <dbReference type="ARBA" id="ARBA00022737"/>
    </source>
</evidence>
<dbReference type="AlphaFoldDB" id="A0A2G9URG7"/>
<keyword evidence="3" id="KW-0176">Collagen</keyword>
<keyword evidence="1" id="KW-0677">Repeat</keyword>
<evidence type="ECO:0000256" key="2">
    <source>
        <dbReference type="SAM" id="MobiDB-lite"/>
    </source>
</evidence>
<keyword evidence="4" id="KW-1185">Reference proteome</keyword>
<dbReference type="PANTHER" id="PTHR24637">
    <property type="entry name" value="COLLAGEN"/>
    <property type="match status" value="1"/>
</dbReference>
<reference evidence="3 4" key="1">
    <citation type="submission" date="2015-09" db="EMBL/GenBank/DDBJ databases">
        <title>Draft genome of the parasitic nematode Teladorsagia circumcincta isolate WARC Sus (inbred).</title>
        <authorList>
            <person name="Mitreva M."/>
        </authorList>
    </citation>
    <scope>NUCLEOTIDE SEQUENCE [LARGE SCALE GENOMIC DNA]</scope>
    <source>
        <strain evidence="3 4">S</strain>
    </source>
</reference>
<name>A0A2G9URG7_TELCI</name>
<organism evidence="3 4">
    <name type="scientific">Teladorsagia circumcincta</name>
    <name type="common">Brown stomach worm</name>
    <name type="synonym">Ostertagia circumcincta</name>
    <dbReference type="NCBI Taxonomy" id="45464"/>
    <lineage>
        <taxon>Eukaryota</taxon>
        <taxon>Metazoa</taxon>
        <taxon>Ecdysozoa</taxon>
        <taxon>Nematoda</taxon>
        <taxon>Chromadorea</taxon>
        <taxon>Rhabditida</taxon>
        <taxon>Rhabditina</taxon>
        <taxon>Rhabditomorpha</taxon>
        <taxon>Strongyloidea</taxon>
        <taxon>Trichostrongylidae</taxon>
        <taxon>Teladorsagia</taxon>
    </lineage>
</organism>
<feature type="region of interest" description="Disordered" evidence="2">
    <location>
        <begin position="88"/>
        <end position="204"/>
    </location>
</feature>
<dbReference type="EMBL" id="KZ345584">
    <property type="protein sequence ID" value="PIO72838.1"/>
    <property type="molecule type" value="Genomic_DNA"/>
</dbReference>
<gene>
    <name evidence="3" type="ORF">TELCIR_05216</name>
</gene>
<protein>
    <submittedName>
        <fullName evidence="3">Collagen triple helix repeat protein</fullName>
    </submittedName>
</protein>
<accession>A0A2G9URG7</accession>
<evidence type="ECO:0000313" key="3">
    <source>
        <dbReference type="EMBL" id="PIO72838.1"/>
    </source>
</evidence>
<dbReference type="Pfam" id="PF01391">
    <property type="entry name" value="Collagen"/>
    <property type="match status" value="2"/>
</dbReference>
<dbReference type="PANTHER" id="PTHR24637:SF421">
    <property type="entry name" value="CUTICLE COLLAGEN DPY-2"/>
    <property type="match status" value="1"/>
</dbReference>
<feature type="compositionally biased region" description="Gly residues" evidence="2">
    <location>
        <begin position="165"/>
        <end position="174"/>
    </location>
</feature>
<feature type="compositionally biased region" description="Pro residues" evidence="2">
    <location>
        <begin position="93"/>
        <end position="108"/>
    </location>
</feature>
<dbReference type="Proteomes" id="UP000230423">
    <property type="component" value="Unassembled WGS sequence"/>
</dbReference>
<dbReference type="InterPro" id="IPR008160">
    <property type="entry name" value="Collagen"/>
</dbReference>